<dbReference type="Proteomes" id="UP000295351">
    <property type="component" value="Unassembled WGS sequence"/>
</dbReference>
<dbReference type="InterPro" id="IPR003772">
    <property type="entry name" value="YceD"/>
</dbReference>
<reference evidence="2 3" key="1">
    <citation type="submission" date="2019-03" db="EMBL/GenBank/DDBJ databases">
        <title>Genomic Encyclopedia of Type Strains, Phase IV (KMG-IV): sequencing the most valuable type-strain genomes for metagenomic binning, comparative biology and taxonomic classification.</title>
        <authorList>
            <person name="Goeker M."/>
        </authorList>
    </citation>
    <scope>NUCLEOTIDE SEQUENCE [LARGE SCALE GENOMIC DNA]</scope>
    <source>
        <strain evidence="2 3">DSM 18401</strain>
    </source>
</reference>
<dbReference type="EMBL" id="SLVX01000002">
    <property type="protein sequence ID" value="TCN47847.1"/>
    <property type="molecule type" value="Genomic_DNA"/>
</dbReference>
<dbReference type="RefSeq" id="WP_064329711.1">
    <property type="nucleotide sequence ID" value="NZ_BAABEI010000012.1"/>
</dbReference>
<sequence>MKTDDETPFSYPVKVGHISANPVEVTISADAEERAGLAKLWSVLEVRALSATFQLQRWKRDGVRLKGRVTADIVQACVVTLDPVAAHIDEPVEVVFVPEGSKLARLPAASETGEMLLDPDGPDAPEIFTGDTVDAGVVAAEHVALAIDPYPRKSGVDFSGHIESTGKDDKKPSPFAVLKDWKKD</sequence>
<evidence type="ECO:0000313" key="3">
    <source>
        <dbReference type="Proteomes" id="UP000295351"/>
    </source>
</evidence>
<dbReference type="Pfam" id="PF02620">
    <property type="entry name" value="YceD"/>
    <property type="match status" value="1"/>
</dbReference>
<proteinExistence type="predicted"/>
<accession>A0A4R2D0Z3</accession>
<evidence type="ECO:0000313" key="2">
    <source>
        <dbReference type="EMBL" id="TCN47847.1"/>
    </source>
</evidence>
<protein>
    <submittedName>
        <fullName evidence="2">Uncharacterized protein DUF177 involved in 23S rRNA accumulation</fullName>
    </submittedName>
</protein>
<evidence type="ECO:0000256" key="1">
    <source>
        <dbReference type="SAM" id="MobiDB-lite"/>
    </source>
</evidence>
<comment type="caution">
    <text evidence="2">The sequence shown here is derived from an EMBL/GenBank/DDBJ whole genome shotgun (WGS) entry which is preliminary data.</text>
</comment>
<dbReference type="AlphaFoldDB" id="A0A4R2D0Z3"/>
<gene>
    <name evidence="2" type="ORF">EV665_102367</name>
</gene>
<feature type="region of interest" description="Disordered" evidence="1">
    <location>
        <begin position="157"/>
        <end position="184"/>
    </location>
</feature>
<keyword evidence="3" id="KW-1185">Reference proteome</keyword>
<name>A0A4R2D0Z3_SHIGR</name>
<organism evidence="2 3">
    <name type="scientific">Shinella granuli</name>
    <dbReference type="NCBI Taxonomy" id="323621"/>
    <lineage>
        <taxon>Bacteria</taxon>
        <taxon>Pseudomonadati</taxon>
        <taxon>Pseudomonadota</taxon>
        <taxon>Alphaproteobacteria</taxon>
        <taxon>Hyphomicrobiales</taxon>
        <taxon>Rhizobiaceae</taxon>
        <taxon>Shinella</taxon>
    </lineage>
</organism>